<keyword evidence="1" id="KW-1133">Transmembrane helix</keyword>
<reference evidence="2 3" key="1">
    <citation type="submission" date="2019-06" db="EMBL/GenBank/DDBJ databases">
        <title>Whole genome shotgun sequence of Microbacterium testaceum NBRC 12675.</title>
        <authorList>
            <person name="Hosoyama A."/>
            <person name="Uohara A."/>
            <person name="Ohji S."/>
            <person name="Ichikawa N."/>
        </authorList>
    </citation>
    <scope>NUCLEOTIDE SEQUENCE [LARGE SCALE GENOMIC DNA]</scope>
    <source>
        <strain evidence="2 3">NBRC 12675</strain>
    </source>
</reference>
<feature type="transmembrane region" description="Helical" evidence="1">
    <location>
        <begin position="195"/>
        <end position="216"/>
    </location>
</feature>
<feature type="transmembrane region" description="Helical" evidence="1">
    <location>
        <begin position="228"/>
        <end position="249"/>
    </location>
</feature>
<gene>
    <name evidence="2" type="ORF">MTE01_01420</name>
</gene>
<dbReference type="OrthoDB" id="339499at2"/>
<dbReference type="EMBL" id="BJML01000001">
    <property type="protein sequence ID" value="GEB44197.1"/>
    <property type="molecule type" value="Genomic_DNA"/>
</dbReference>
<dbReference type="GeneID" id="57142864"/>
<feature type="transmembrane region" description="Helical" evidence="1">
    <location>
        <begin position="282"/>
        <end position="302"/>
    </location>
</feature>
<sequence>MATTAGRGILALSIVAILLAIGTVLAVLVDPFTREQMTVDPAAEWVARVLLVLGVVWLLIGAIAARTRLVRRPGAAAARASWIASTRPWRSRESSLGLLPLDRLLMILVPGALLVMTRVVQTPRDGLWGMLIAVAGWLVFAAAVRLLLGRRSPWPIIAAVGGALVLRCVVALLAVSLSGPEGIWPTIWAQPWVRVLYLAVAFALVAWVFVVAGWSLSAQLGRRRAAGVALAGMGVGYALPAATIAVMGARDALRTWNEQIGVLPWDLARFTGARDGAFPLEIMTTTAVIGGVALIVGVLLALPRRVYVRSAR</sequence>
<feature type="transmembrane region" description="Helical" evidence="1">
    <location>
        <begin position="96"/>
        <end position="115"/>
    </location>
</feature>
<protein>
    <submittedName>
        <fullName evidence="2">Uncharacterized protein</fullName>
    </submittedName>
</protein>
<name>A0A4Y3QGU5_MICTE</name>
<evidence type="ECO:0000256" key="1">
    <source>
        <dbReference type="SAM" id="Phobius"/>
    </source>
</evidence>
<organism evidence="2 3">
    <name type="scientific">Microbacterium testaceum</name>
    <name type="common">Aureobacterium testaceum</name>
    <name type="synonym">Brevibacterium testaceum</name>
    <dbReference type="NCBI Taxonomy" id="2033"/>
    <lineage>
        <taxon>Bacteria</taxon>
        <taxon>Bacillati</taxon>
        <taxon>Actinomycetota</taxon>
        <taxon>Actinomycetes</taxon>
        <taxon>Micrococcales</taxon>
        <taxon>Microbacteriaceae</taxon>
        <taxon>Microbacterium</taxon>
    </lineage>
</organism>
<proteinExistence type="predicted"/>
<dbReference type="RefSeq" id="WP_141375135.1">
    <property type="nucleotide sequence ID" value="NZ_BJML01000001.1"/>
</dbReference>
<feature type="transmembrane region" description="Helical" evidence="1">
    <location>
        <begin position="45"/>
        <end position="65"/>
    </location>
</feature>
<accession>A0A4Y3QGU5</accession>
<keyword evidence="1" id="KW-0812">Transmembrane</keyword>
<dbReference type="Proteomes" id="UP000319525">
    <property type="component" value="Unassembled WGS sequence"/>
</dbReference>
<comment type="caution">
    <text evidence="2">The sequence shown here is derived from an EMBL/GenBank/DDBJ whole genome shotgun (WGS) entry which is preliminary data.</text>
</comment>
<dbReference type="AlphaFoldDB" id="A0A4Y3QGU5"/>
<evidence type="ECO:0000313" key="3">
    <source>
        <dbReference type="Proteomes" id="UP000319525"/>
    </source>
</evidence>
<feature type="transmembrane region" description="Helical" evidence="1">
    <location>
        <begin position="155"/>
        <end position="175"/>
    </location>
</feature>
<evidence type="ECO:0000313" key="2">
    <source>
        <dbReference type="EMBL" id="GEB44197.1"/>
    </source>
</evidence>
<keyword evidence="1" id="KW-0472">Membrane</keyword>
<feature type="transmembrane region" description="Helical" evidence="1">
    <location>
        <begin position="127"/>
        <end position="148"/>
    </location>
</feature>